<evidence type="ECO:0000259" key="3">
    <source>
        <dbReference type="Pfam" id="PF12516"/>
    </source>
</evidence>
<feature type="region of interest" description="Disordered" evidence="2">
    <location>
        <begin position="525"/>
        <end position="546"/>
    </location>
</feature>
<dbReference type="Proteomes" id="UP001497497">
    <property type="component" value="Unassembled WGS sequence"/>
</dbReference>
<organism evidence="4 5">
    <name type="scientific">Lymnaea stagnalis</name>
    <name type="common">Great pond snail</name>
    <name type="synonym">Helix stagnalis</name>
    <dbReference type="NCBI Taxonomy" id="6523"/>
    <lineage>
        <taxon>Eukaryota</taxon>
        <taxon>Metazoa</taxon>
        <taxon>Spiralia</taxon>
        <taxon>Lophotrochozoa</taxon>
        <taxon>Mollusca</taxon>
        <taxon>Gastropoda</taxon>
        <taxon>Heterobranchia</taxon>
        <taxon>Euthyneura</taxon>
        <taxon>Panpulmonata</taxon>
        <taxon>Hygrophila</taxon>
        <taxon>Lymnaeoidea</taxon>
        <taxon>Lymnaeidae</taxon>
        <taxon>Lymnaea</taxon>
    </lineage>
</organism>
<dbReference type="EMBL" id="CAXITT010000328">
    <property type="protein sequence ID" value="CAL1539139.1"/>
    <property type="molecule type" value="Genomic_DNA"/>
</dbReference>
<evidence type="ECO:0000313" key="5">
    <source>
        <dbReference type="Proteomes" id="UP001497497"/>
    </source>
</evidence>
<dbReference type="PANTHER" id="PTHR31997">
    <property type="entry name" value="AGAP003710-PA"/>
    <property type="match status" value="1"/>
</dbReference>
<dbReference type="InterPro" id="IPR039630">
    <property type="entry name" value="FAM149"/>
</dbReference>
<evidence type="ECO:0000256" key="2">
    <source>
        <dbReference type="SAM" id="MobiDB-lite"/>
    </source>
</evidence>
<gene>
    <name evidence="4" type="ORF">GSLYS_00012960001</name>
</gene>
<proteinExistence type="inferred from homology"/>
<dbReference type="Pfam" id="PF12516">
    <property type="entry name" value="DUF3719"/>
    <property type="match status" value="1"/>
</dbReference>
<name>A0AAV2HYA7_LYMST</name>
<feature type="domain" description="DUF3719" evidence="3">
    <location>
        <begin position="142"/>
        <end position="205"/>
    </location>
</feature>
<evidence type="ECO:0000313" key="4">
    <source>
        <dbReference type="EMBL" id="CAL1539139.1"/>
    </source>
</evidence>
<keyword evidence="5" id="KW-1185">Reference proteome</keyword>
<dbReference type="AlphaFoldDB" id="A0AAV2HYA7"/>
<feature type="region of interest" description="Disordered" evidence="2">
    <location>
        <begin position="584"/>
        <end position="628"/>
    </location>
</feature>
<dbReference type="InterPro" id="IPR022194">
    <property type="entry name" value="DUF3719"/>
</dbReference>
<comment type="similarity">
    <text evidence="1">Belongs to the FAM149 family.</text>
</comment>
<evidence type="ECO:0000256" key="1">
    <source>
        <dbReference type="ARBA" id="ARBA00008309"/>
    </source>
</evidence>
<dbReference type="PANTHER" id="PTHR31997:SF1">
    <property type="entry name" value="AGAP003710-PA"/>
    <property type="match status" value="1"/>
</dbReference>
<reference evidence="4 5" key="1">
    <citation type="submission" date="2024-04" db="EMBL/GenBank/DDBJ databases">
        <authorList>
            <consortium name="Genoscope - CEA"/>
            <person name="William W."/>
        </authorList>
    </citation>
    <scope>NUCLEOTIDE SEQUENCE [LARGE SCALE GENOMIC DNA]</scope>
</reference>
<protein>
    <recommendedName>
        <fullName evidence="3">DUF3719 domain-containing protein</fullName>
    </recommendedName>
</protein>
<comment type="caution">
    <text evidence="4">The sequence shown here is derived from an EMBL/GenBank/DDBJ whole genome shotgun (WGS) entry which is preliminary data.</text>
</comment>
<accession>A0AAV2HYA7</accession>
<sequence>MTTAMLHLEVVGSSPRTAFNFPRSPTAQLIHLSSRRGLARTPLDDEHLIENIKDTDLLHRPYGHNIQTALESHRDSPCSSGQSSPTIIEAQSPVSQSYWGWTTGNTTDRSSPDSSYCLDVSTDFDRKAASKVQQHFEEIQSMLFEGPRENLAQQAEVVKECWDWSSQFPHLRILGQQASPGSAKDTGYHMIETSQELRPAASNYLLDISGSDSSLASSDPHGLVLTGRSVSANRIPGYDGQSSELSFLVEEVIEEEGVYEDIIAVDYKNSYEDNMEFKKQITPRKRRVGYPPVTPSACVKDSVTSAAFDHIWQEILSWLRPLLLKYSSVITDSKHDILTFSPAENHPPLPSMATPPYFSNSRQNSFHRSNTHIGGSTERSFDGILQISSIPLMNRAGELAEAHGPTLLGPSLGGPSLVSQQMRPTNHPRILRKGRLLAPIANKFTAEEERPSRNTALDALRVKKLTPNANENLPSPPYKHGTLPPLDDARLQKKFQPGNRAASAIDNKDTRLLPYREKPHFSELARPNTTHAMRYDSPYGGSSLRRSSTPLANHLLTRNNSLVNKSLDIRGNSLQPASDVLHAHSHPDIQEDQQESPQEGGAEEEAGYSPHWTVSQPASYGRNRLTLK</sequence>